<organism evidence="1 2">
    <name type="scientific">Persea americana</name>
    <name type="common">Avocado</name>
    <dbReference type="NCBI Taxonomy" id="3435"/>
    <lineage>
        <taxon>Eukaryota</taxon>
        <taxon>Viridiplantae</taxon>
        <taxon>Streptophyta</taxon>
        <taxon>Embryophyta</taxon>
        <taxon>Tracheophyta</taxon>
        <taxon>Spermatophyta</taxon>
        <taxon>Magnoliopsida</taxon>
        <taxon>Magnoliidae</taxon>
        <taxon>Laurales</taxon>
        <taxon>Lauraceae</taxon>
        <taxon>Persea</taxon>
    </lineage>
</organism>
<reference evidence="1 2" key="1">
    <citation type="journal article" date="2022" name="Hortic Res">
        <title>A haplotype resolved chromosomal level avocado genome allows analysis of novel avocado genes.</title>
        <authorList>
            <person name="Nath O."/>
            <person name="Fletcher S.J."/>
            <person name="Hayward A."/>
            <person name="Shaw L.M."/>
            <person name="Masouleh A.K."/>
            <person name="Furtado A."/>
            <person name="Henry R.J."/>
            <person name="Mitter N."/>
        </authorList>
    </citation>
    <scope>NUCLEOTIDE SEQUENCE [LARGE SCALE GENOMIC DNA]</scope>
    <source>
        <strain evidence="2">cv. Hass</strain>
    </source>
</reference>
<comment type="caution">
    <text evidence="1">The sequence shown here is derived from an EMBL/GenBank/DDBJ whole genome shotgun (WGS) entry which is preliminary data.</text>
</comment>
<dbReference type="Proteomes" id="UP001234297">
    <property type="component" value="Chromosome 5"/>
</dbReference>
<evidence type="ECO:0000313" key="1">
    <source>
        <dbReference type="EMBL" id="KAJ8639102.1"/>
    </source>
</evidence>
<gene>
    <name evidence="1" type="ORF">MRB53_015796</name>
</gene>
<protein>
    <submittedName>
        <fullName evidence="1">Uncharacterized protein</fullName>
    </submittedName>
</protein>
<name>A0ACC2M046_PERAE</name>
<sequence length="99" mass="10747">MSSSQQMHRGGETHSLIQERTEQLMESARESGHMPPDQMGHAAQSTKESAQENMEPAQENKESAAGFLQQTGEQMKNMAQGAVESVKNTLGVGDSQSQN</sequence>
<keyword evidence="2" id="KW-1185">Reference proteome</keyword>
<proteinExistence type="predicted"/>
<accession>A0ACC2M046</accession>
<dbReference type="EMBL" id="CM056813">
    <property type="protein sequence ID" value="KAJ8639102.1"/>
    <property type="molecule type" value="Genomic_DNA"/>
</dbReference>
<evidence type="ECO:0000313" key="2">
    <source>
        <dbReference type="Proteomes" id="UP001234297"/>
    </source>
</evidence>